<feature type="domain" description="Protein kinase" evidence="1">
    <location>
        <begin position="1"/>
        <end position="218"/>
    </location>
</feature>
<dbReference type="KEGG" id="cvr:CHLNCDRAFT_21563"/>
<keyword evidence="3" id="KW-1185">Reference proteome</keyword>
<dbReference type="InterPro" id="IPR000719">
    <property type="entry name" value="Prot_kinase_dom"/>
</dbReference>
<protein>
    <recommendedName>
        <fullName evidence="1">Protein kinase domain-containing protein</fullName>
    </recommendedName>
</protein>
<organism evidence="3">
    <name type="scientific">Chlorella variabilis</name>
    <name type="common">Green alga</name>
    <dbReference type="NCBI Taxonomy" id="554065"/>
    <lineage>
        <taxon>Eukaryota</taxon>
        <taxon>Viridiplantae</taxon>
        <taxon>Chlorophyta</taxon>
        <taxon>core chlorophytes</taxon>
        <taxon>Trebouxiophyceae</taxon>
        <taxon>Chlorellales</taxon>
        <taxon>Chlorellaceae</taxon>
        <taxon>Chlorella clade</taxon>
        <taxon>Chlorella</taxon>
    </lineage>
</organism>
<dbReference type="SUPFAM" id="SSF56112">
    <property type="entry name" value="Protein kinase-like (PK-like)"/>
    <property type="match status" value="1"/>
</dbReference>
<dbReference type="OMA" id="FRCLRET"/>
<dbReference type="GO" id="GO:0005524">
    <property type="term" value="F:ATP binding"/>
    <property type="evidence" value="ECO:0007669"/>
    <property type="project" value="InterPro"/>
</dbReference>
<gene>
    <name evidence="2" type="ORF">CHLNCDRAFT_21563</name>
</gene>
<sequence>DPQAALYFLEEASTLRLLRHKHVVGFAGVCVEVSSGIILMEHARLAEPKPNSAAHPLAPLPLLPWCRGWRVALDVALALNYLHASSYTHFDVKASNVLLSRDVTAKLADVGFARGLKGVWSESRAAHSVPRLALMPAQMAPELLTGRKCNSSVDIYSLGVLLWELCTGEYPSRGSMREPRVPQECPQQVADLIQECLQEEAAARPTVRQVVERLTQLQ</sequence>
<evidence type="ECO:0000259" key="1">
    <source>
        <dbReference type="PROSITE" id="PS50011"/>
    </source>
</evidence>
<dbReference type="InterPro" id="IPR008271">
    <property type="entry name" value="Ser/Thr_kinase_AS"/>
</dbReference>
<dbReference type="Gene3D" id="3.30.200.20">
    <property type="entry name" value="Phosphorylase Kinase, domain 1"/>
    <property type="match status" value="1"/>
</dbReference>
<dbReference type="GeneID" id="17356531"/>
<feature type="non-terminal residue" evidence="2">
    <location>
        <position position="1"/>
    </location>
</feature>
<dbReference type="STRING" id="554065.E1ZAV9"/>
<accession>E1ZAV9</accession>
<dbReference type="RefSeq" id="XP_005849225.1">
    <property type="nucleotide sequence ID" value="XM_005849163.1"/>
</dbReference>
<dbReference type="InterPro" id="IPR001245">
    <property type="entry name" value="Ser-Thr/Tyr_kinase_cat_dom"/>
</dbReference>
<dbReference type="AlphaFoldDB" id="E1ZAV9"/>
<dbReference type="PANTHER" id="PTHR44329">
    <property type="entry name" value="SERINE/THREONINE-PROTEIN KINASE TNNI3K-RELATED"/>
    <property type="match status" value="1"/>
</dbReference>
<dbReference type="GO" id="GO:0004674">
    <property type="term" value="F:protein serine/threonine kinase activity"/>
    <property type="evidence" value="ECO:0007669"/>
    <property type="project" value="TreeGrafter"/>
</dbReference>
<dbReference type="InterPro" id="IPR051681">
    <property type="entry name" value="Ser/Thr_Kinases-Pseudokinases"/>
</dbReference>
<proteinExistence type="predicted"/>
<dbReference type="Proteomes" id="UP000008141">
    <property type="component" value="Unassembled WGS sequence"/>
</dbReference>
<dbReference type="eggNOG" id="KOG0192">
    <property type="taxonomic scope" value="Eukaryota"/>
</dbReference>
<evidence type="ECO:0000313" key="3">
    <source>
        <dbReference type="Proteomes" id="UP000008141"/>
    </source>
</evidence>
<dbReference type="Gene3D" id="1.10.510.10">
    <property type="entry name" value="Transferase(Phosphotransferase) domain 1"/>
    <property type="match status" value="1"/>
</dbReference>
<name>E1ZAV9_CHLVA</name>
<dbReference type="SMART" id="SM00220">
    <property type="entry name" value="S_TKc"/>
    <property type="match status" value="1"/>
</dbReference>
<dbReference type="Pfam" id="PF07714">
    <property type="entry name" value="PK_Tyr_Ser-Thr"/>
    <property type="match status" value="1"/>
</dbReference>
<dbReference type="PROSITE" id="PS50011">
    <property type="entry name" value="PROTEIN_KINASE_DOM"/>
    <property type="match status" value="1"/>
</dbReference>
<dbReference type="InParanoid" id="E1ZAV9"/>
<dbReference type="PROSITE" id="PS00108">
    <property type="entry name" value="PROTEIN_KINASE_ST"/>
    <property type="match status" value="1"/>
</dbReference>
<dbReference type="OrthoDB" id="513891at2759"/>
<dbReference type="EMBL" id="GL433840">
    <property type="protein sequence ID" value="EFN57123.1"/>
    <property type="molecule type" value="Genomic_DNA"/>
</dbReference>
<dbReference type="InterPro" id="IPR011009">
    <property type="entry name" value="Kinase-like_dom_sf"/>
</dbReference>
<evidence type="ECO:0000313" key="2">
    <source>
        <dbReference type="EMBL" id="EFN57123.1"/>
    </source>
</evidence>
<reference evidence="2 3" key="1">
    <citation type="journal article" date="2010" name="Plant Cell">
        <title>The Chlorella variabilis NC64A genome reveals adaptation to photosymbiosis, coevolution with viruses, and cryptic sex.</title>
        <authorList>
            <person name="Blanc G."/>
            <person name="Duncan G."/>
            <person name="Agarkova I."/>
            <person name="Borodovsky M."/>
            <person name="Gurnon J."/>
            <person name="Kuo A."/>
            <person name="Lindquist E."/>
            <person name="Lucas S."/>
            <person name="Pangilinan J."/>
            <person name="Polle J."/>
            <person name="Salamov A."/>
            <person name="Terry A."/>
            <person name="Yamada T."/>
            <person name="Dunigan D.D."/>
            <person name="Grigoriev I.V."/>
            <person name="Claverie J.M."/>
            <person name="Van Etten J.L."/>
        </authorList>
    </citation>
    <scope>NUCLEOTIDE SEQUENCE [LARGE SCALE GENOMIC DNA]</scope>
    <source>
        <strain evidence="2 3">NC64A</strain>
    </source>
</reference>